<dbReference type="GO" id="GO:0005634">
    <property type="term" value="C:nucleus"/>
    <property type="evidence" value="ECO:0007669"/>
    <property type="project" value="UniProtKB-SubCell"/>
</dbReference>
<evidence type="ECO:0000256" key="2">
    <source>
        <dbReference type="ARBA" id="ARBA00022723"/>
    </source>
</evidence>
<organism evidence="11">
    <name type="scientific">Drosophila sechellia</name>
    <name type="common">Fruit fly</name>
    <dbReference type="NCBI Taxonomy" id="7238"/>
    <lineage>
        <taxon>Eukaryota</taxon>
        <taxon>Metazoa</taxon>
        <taxon>Ecdysozoa</taxon>
        <taxon>Arthropoda</taxon>
        <taxon>Hexapoda</taxon>
        <taxon>Insecta</taxon>
        <taxon>Pterygota</taxon>
        <taxon>Neoptera</taxon>
        <taxon>Endopterygota</taxon>
        <taxon>Diptera</taxon>
        <taxon>Brachycera</taxon>
        <taxon>Muscomorpha</taxon>
        <taxon>Ephydroidea</taxon>
        <taxon>Drosophilidae</taxon>
        <taxon>Drosophila</taxon>
        <taxon>Sophophora</taxon>
    </lineage>
</organism>
<feature type="region of interest" description="Disordered" evidence="8">
    <location>
        <begin position="1"/>
        <end position="25"/>
    </location>
</feature>
<dbReference type="KEGG" id="dse:6618724"/>
<accession>B4IGX3</accession>
<feature type="compositionally biased region" description="Low complexity" evidence="8">
    <location>
        <begin position="1"/>
        <end position="15"/>
    </location>
</feature>
<dbReference type="PROSITE" id="PS50157">
    <property type="entry name" value="ZINC_FINGER_C2H2_2"/>
    <property type="match status" value="1"/>
</dbReference>
<feature type="domain" description="C2H2-type" evidence="9">
    <location>
        <begin position="255"/>
        <end position="283"/>
    </location>
</feature>
<gene>
    <name evidence="10" type="primary">Dsec\GM16315</name>
    <name evidence="10" type="ORF">Dsec_GM16315</name>
</gene>
<keyword evidence="6" id="KW-0539">Nucleus</keyword>
<dbReference type="GO" id="GO:0005721">
    <property type="term" value="C:pericentric heterochromatin"/>
    <property type="evidence" value="ECO:0007669"/>
    <property type="project" value="EnsemblMetazoa"/>
</dbReference>
<keyword evidence="4 7" id="KW-0863">Zinc-finger</keyword>
<evidence type="ECO:0000256" key="5">
    <source>
        <dbReference type="ARBA" id="ARBA00022833"/>
    </source>
</evidence>
<sequence length="341" mass="38856">MYPAQPAKVAPAVQPISAGKRPRQGPVRMKPISLPVFELPEYLCVETKWVTRKYAIENGIPVQGLNEPITNGDATEAAKKSPEQRRLSEVTGMFITEVTVPRRERAIQTEKSGTKDVGVQCRRDSEEWYLPEELPKDTGSETSDSDEFLTYVSENTFIFPNGMLECAVCGDVANTLVEHRAHMTVHHGPSALCFRCGQRLDHKKLLKRHSLSCPALAPRKSSMLFKCPHPLCNSMSHSEMQLLKHLKNHSGRMCYRCLQCKRYFKTTTSLFVHRKKEQSCAKAKVVALFRRHNGLPNGRGDPRRCSVCLKRFSSERVCLRHRRQCILGHYRRLSKVLEKEL</sequence>
<protein>
    <submittedName>
        <fullName evidence="10">GM16315</fullName>
    </submittedName>
</protein>
<dbReference type="InterPro" id="IPR050888">
    <property type="entry name" value="ZnF_C2H2-type_TF"/>
</dbReference>
<dbReference type="STRING" id="7238.B4IGX3"/>
<dbReference type="InterPro" id="IPR013087">
    <property type="entry name" value="Znf_C2H2_type"/>
</dbReference>
<name>B4IGX3_DROSE</name>
<keyword evidence="2" id="KW-0479">Metal-binding</keyword>
<reference evidence="10 11" key="1">
    <citation type="journal article" date="2007" name="Nature">
        <title>Evolution of genes and genomes on the Drosophila phylogeny.</title>
        <authorList>
            <consortium name="Drosophila 12 Genomes Consortium"/>
            <person name="Clark A.G."/>
            <person name="Eisen M.B."/>
            <person name="Smith D.R."/>
            <person name="Bergman C.M."/>
            <person name="Oliver B."/>
            <person name="Markow T.A."/>
            <person name="Kaufman T.C."/>
            <person name="Kellis M."/>
            <person name="Gelbart W."/>
            <person name="Iyer V.N."/>
            <person name="Pollard D.A."/>
            <person name="Sackton T.B."/>
            <person name="Larracuente A.M."/>
            <person name="Singh N.D."/>
            <person name="Abad J.P."/>
            <person name="Abt D.N."/>
            <person name="Adryan B."/>
            <person name="Aguade M."/>
            <person name="Akashi H."/>
            <person name="Anderson W.W."/>
            <person name="Aquadro C.F."/>
            <person name="Ardell D.H."/>
            <person name="Arguello R."/>
            <person name="Artieri C.G."/>
            <person name="Barbash D.A."/>
            <person name="Barker D."/>
            <person name="Barsanti P."/>
            <person name="Batterham P."/>
            <person name="Batzoglou S."/>
            <person name="Begun D."/>
            <person name="Bhutkar A."/>
            <person name="Blanco E."/>
            <person name="Bosak S.A."/>
            <person name="Bradley R.K."/>
            <person name="Brand A.D."/>
            <person name="Brent M.R."/>
            <person name="Brooks A.N."/>
            <person name="Brown R.H."/>
            <person name="Butlin R.K."/>
            <person name="Caggese C."/>
            <person name="Calvi B.R."/>
            <person name="Bernardo de Carvalho A."/>
            <person name="Caspi A."/>
            <person name="Castrezana S."/>
            <person name="Celniker S.E."/>
            <person name="Chang J.L."/>
            <person name="Chapple C."/>
            <person name="Chatterji S."/>
            <person name="Chinwalla A."/>
            <person name="Civetta A."/>
            <person name="Clifton S.W."/>
            <person name="Comeron J.M."/>
            <person name="Costello J.C."/>
            <person name="Coyne J.A."/>
            <person name="Daub J."/>
            <person name="David R.G."/>
            <person name="Delcher A.L."/>
            <person name="Delehaunty K."/>
            <person name="Do C.B."/>
            <person name="Ebling H."/>
            <person name="Edwards K."/>
            <person name="Eickbush T."/>
            <person name="Evans J.D."/>
            <person name="Filipski A."/>
            <person name="Findeiss S."/>
            <person name="Freyhult E."/>
            <person name="Fulton L."/>
            <person name="Fulton R."/>
            <person name="Garcia A.C."/>
            <person name="Gardiner A."/>
            <person name="Garfield D.A."/>
            <person name="Garvin B.E."/>
            <person name="Gibson G."/>
            <person name="Gilbert D."/>
            <person name="Gnerre S."/>
            <person name="Godfrey J."/>
            <person name="Good R."/>
            <person name="Gotea V."/>
            <person name="Gravely B."/>
            <person name="Greenberg A.J."/>
            <person name="Griffiths-Jones S."/>
            <person name="Gross S."/>
            <person name="Guigo R."/>
            <person name="Gustafson E.A."/>
            <person name="Haerty W."/>
            <person name="Hahn M.W."/>
            <person name="Halligan D.L."/>
            <person name="Halpern A.L."/>
            <person name="Halter G.M."/>
            <person name="Han M.V."/>
            <person name="Heger A."/>
            <person name="Hillier L."/>
            <person name="Hinrichs A.S."/>
            <person name="Holmes I."/>
            <person name="Hoskins R.A."/>
            <person name="Hubisz M.J."/>
            <person name="Hultmark D."/>
            <person name="Huntley M.A."/>
            <person name="Jaffe D.B."/>
            <person name="Jagadeeshan S."/>
            <person name="Jeck W.R."/>
            <person name="Johnson J."/>
            <person name="Jones C.D."/>
            <person name="Jordan W.C."/>
            <person name="Karpen G.H."/>
            <person name="Kataoka E."/>
            <person name="Keightley P.D."/>
            <person name="Kheradpour P."/>
            <person name="Kirkness E.F."/>
            <person name="Koerich L.B."/>
            <person name="Kristiansen K."/>
            <person name="Kudrna D."/>
            <person name="Kulathinal R.J."/>
            <person name="Kumar S."/>
            <person name="Kwok R."/>
            <person name="Lander E."/>
            <person name="Langley C.H."/>
            <person name="Lapoint R."/>
            <person name="Lazzaro B.P."/>
            <person name="Lee S.J."/>
            <person name="Levesque L."/>
            <person name="Li R."/>
            <person name="Lin C.F."/>
            <person name="Lin M.F."/>
            <person name="Lindblad-Toh K."/>
            <person name="Llopart A."/>
            <person name="Long M."/>
            <person name="Low L."/>
            <person name="Lozovsky E."/>
            <person name="Lu J."/>
            <person name="Luo M."/>
            <person name="Machado C.A."/>
            <person name="Makalowski W."/>
            <person name="Marzo M."/>
            <person name="Matsuda M."/>
            <person name="Matzkin L."/>
            <person name="McAllister B."/>
            <person name="McBride C.S."/>
            <person name="McKernan B."/>
            <person name="McKernan K."/>
            <person name="Mendez-Lago M."/>
            <person name="Minx P."/>
            <person name="Mollenhauer M.U."/>
            <person name="Montooth K."/>
            <person name="Mount S.M."/>
            <person name="Mu X."/>
            <person name="Myers E."/>
            <person name="Negre B."/>
            <person name="Newfeld S."/>
            <person name="Nielsen R."/>
            <person name="Noor M.A."/>
            <person name="O'Grady P."/>
            <person name="Pachter L."/>
            <person name="Papaceit M."/>
            <person name="Parisi M.J."/>
            <person name="Parisi M."/>
            <person name="Parts L."/>
            <person name="Pedersen J.S."/>
            <person name="Pesole G."/>
            <person name="Phillippy A.M."/>
            <person name="Ponting C.P."/>
            <person name="Pop M."/>
            <person name="Porcelli D."/>
            <person name="Powell J.R."/>
            <person name="Prohaska S."/>
            <person name="Pruitt K."/>
            <person name="Puig M."/>
            <person name="Quesneville H."/>
            <person name="Ram K.R."/>
            <person name="Rand D."/>
            <person name="Rasmussen M.D."/>
            <person name="Reed L.K."/>
            <person name="Reenan R."/>
            <person name="Reily A."/>
            <person name="Remington K.A."/>
            <person name="Rieger T.T."/>
            <person name="Ritchie M.G."/>
            <person name="Robin C."/>
            <person name="Rogers Y.H."/>
            <person name="Rohde C."/>
            <person name="Rozas J."/>
            <person name="Rubenfield M.J."/>
            <person name="Ruiz A."/>
            <person name="Russo S."/>
            <person name="Salzberg S.L."/>
            <person name="Sanchez-Gracia A."/>
            <person name="Saranga D.J."/>
            <person name="Sato H."/>
            <person name="Schaeffer S.W."/>
            <person name="Schatz M.C."/>
            <person name="Schlenke T."/>
            <person name="Schwartz R."/>
            <person name="Segarra C."/>
            <person name="Singh R.S."/>
            <person name="Sirot L."/>
            <person name="Sirota M."/>
            <person name="Sisneros N.B."/>
            <person name="Smith C.D."/>
            <person name="Smith T.F."/>
            <person name="Spieth J."/>
            <person name="Stage D.E."/>
            <person name="Stark A."/>
            <person name="Stephan W."/>
            <person name="Strausberg R.L."/>
            <person name="Strempel S."/>
            <person name="Sturgill D."/>
            <person name="Sutton G."/>
            <person name="Sutton G.G."/>
            <person name="Tao W."/>
            <person name="Teichmann S."/>
            <person name="Tobari Y.N."/>
            <person name="Tomimura Y."/>
            <person name="Tsolas J.M."/>
            <person name="Valente V.L."/>
            <person name="Venter E."/>
            <person name="Venter J.C."/>
            <person name="Vicario S."/>
            <person name="Vieira F.G."/>
            <person name="Vilella A.J."/>
            <person name="Villasante A."/>
            <person name="Walenz B."/>
            <person name="Wang J."/>
            <person name="Wasserman M."/>
            <person name="Watts T."/>
            <person name="Wilson D."/>
            <person name="Wilson R.K."/>
            <person name="Wing R.A."/>
            <person name="Wolfner M.F."/>
            <person name="Wong A."/>
            <person name="Wong G.K."/>
            <person name="Wu C.I."/>
            <person name="Wu G."/>
            <person name="Yamamoto D."/>
            <person name="Yang H.P."/>
            <person name="Yang S.P."/>
            <person name="Yorke J.A."/>
            <person name="Yoshida K."/>
            <person name="Zdobnov E."/>
            <person name="Zhang P."/>
            <person name="Zhang Y."/>
            <person name="Zimin A.V."/>
            <person name="Baldwin J."/>
            <person name="Abdouelleil A."/>
            <person name="Abdulkadir J."/>
            <person name="Abebe A."/>
            <person name="Abera B."/>
            <person name="Abreu J."/>
            <person name="Acer S.C."/>
            <person name="Aftuck L."/>
            <person name="Alexander A."/>
            <person name="An P."/>
            <person name="Anderson E."/>
            <person name="Anderson S."/>
            <person name="Arachi H."/>
            <person name="Azer M."/>
            <person name="Bachantsang P."/>
            <person name="Barry A."/>
            <person name="Bayul T."/>
            <person name="Berlin A."/>
            <person name="Bessette D."/>
            <person name="Bloom T."/>
            <person name="Blye J."/>
            <person name="Boguslavskiy L."/>
            <person name="Bonnet C."/>
            <person name="Boukhgalter B."/>
            <person name="Bourzgui I."/>
            <person name="Brown A."/>
            <person name="Cahill P."/>
            <person name="Channer S."/>
            <person name="Cheshatsang Y."/>
            <person name="Chuda L."/>
            <person name="Citroen M."/>
            <person name="Collymore A."/>
            <person name="Cooke P."/>
            <person name="Costello M."/>
            <person name="D'Aco K."/>
            <person name="Daza R."/>
            <person name="De Haan G."/>
            <person name="DeGray S."/>
            <person name="DeMaso C."/>
            <person name="Dhargay N."/>
            <person name="Dooley K."/>
            <person name="Dooley E."/>
            <person name="Doricent M."/>
            <person name="Dorje P."/>
            <person name="Dorjee K."/>
            <person name="Dupes A."/>
            <person name="Elong R."/>
            <person name="Falk J."/>
            <person name="Farina A."/>
            <person name="Faro S."/>
            <person name="Ferguson D."/>
            <person name="Fisher S."/>
            <person name="Foley C.D."/>
            <person name="Franke A."/>
            <person name="Friedrich D."/>
            <person name="Gadbois L."/>
            <person name="Gearin G."/>
            <person name="Gearin C.R."/>
            <person name="Giannoukos G."/>
            <person name="Goode T."/>
            <person name="Graham J."/>
            <person name="Grandbois E."/>
            <person name="Grewal S."/>
            <person name="Gyaltsen K."/>
            <person name="Hafez N."/>
            <person name="Hagos B."/>
            <person name="Hall J."/>
            <person name="Henson C."/>
            <person name="Hollinger A."/>
            <person name="Honan T."/>
            <person name="Huard M.D."/>
            <person name="Hughes L."/>
            <person name="Hurhula B."/>
            <person name="Husby M.E."/>
            <person name="Kamat A."/>
            <person name="Kanga B."/>
            <person name="Kashin S."/>
            <person name="Khazanovich D."/>
            <person name="Kisner P."/>
            <person name="Lance K."/>
            <person name="Lara M."/>
            <person name="Lee W."/>
            <person name="Lennon N."/>
            <person name="Letendre F."/>
            <person name="LeVine R."/>
            <person name="Lipovsky A."/>
            <person name="Liu X."/>
            <person name="Liu J."/>
            <person name="Liu S."/>
            <person name="Lokyitsang T."/>
            <person name="Lokyitsang Y."/>
            <person name="Lubonja R."/>
            <person name="Lui A."/>
            <person name="MacDonald P."/>
            <person name="Magnisalis V."/>
            <person name="Maru K."/>
            <person name="Matthews C."/>
            <person name="McCusker W."/>
            <person name="McDonough S."/>
            <person name="Mehta T."/>
            <person name="Meldrim J."/>
            <person name="Meneus L."/>
            <person name="Mihai O."/>
            <person name="Mihalev A."/>
            <person name="Mihova T."/>
            <person name="Mittelman R."/>
            <person name="Mlenga V."/>
            <person name="Montmayeur A."/>
            <person name="Mulrain L."/>
            <person name="Navidi A."/>
            <person name="Naylor J."/>
            <person name="Negash T."/>
            <person name="Nguyen T."/>
            <person name="Nguyen N."/>
            <person name="Nicol R."/>
            <person name="Norbu C."/>
            <person name="Norbu N."/>
            <person name="Novod N."/>
            <person name="O'Neill B."/>
            <person name="Osman S."/>
            <person name="Markiewicz E."/>
            <person name="Oyono O.L."/>
            <person name="Patti C."/>
            <person name="Phunkhang P."/>
            <person name="Pierre F."/>
            <person name="Priest M."/>
            <person name="Raghuraman S."/>
            <person name="Rege F."/>
            <person name="Reyes R."/>
            <person name="Rise C."/>
            <person name="Rogov P."/>
            <person name="Ross K."/>
            <person name="Ryan E."/>
            <person name="Settipalli S."/>
            <person name="Shea T."/>
            <person name="Sherpa N."/>
            <person name="Shi L."/>
            <person name="Shih D."/>
            <person name="Sparrow T."/>
            <person name="Spaulding J."/>
            <person name="Stalker J."/>
            <person name="Stange-Thomann N."/>
            <person name="Stavropoulos S."/>
            <person name="Stone C."/>
            <person name="Strader C."/>
            <person name="Tesfaye S."/>
            <person name="Thomson T."/>
            <person name="Thoulutsang Y."/>
            <person name="Thoulutsang D."/>
            <person name="Topham K."/>
            <person name="Topping I."/>
            <person name="Tsamla T."/>
            <person name="Vassiliev H."/>
            <person name="Vo A."/>
            <person name="Wangchuk T."/>
            <person name="Wangdi T."/>
            <person name="Weiand M."/>
            <person name="Wilkinson J."/>
            <person name="Wilson A."/>
            <person name="Yadav S."/>
            <person name="Young G."/>
            <person name="Yu Q."/>
            <person name="Zembek L."/>
            <person name="Zhong D."/>
            <person name="Zimmer A."/>
            <person name="Zwirko Z."/>
            <person name="Jaffe D.B."/>
            <person name="Alvarez P."/>
            <person name="Brockman W."/>
            <person name="Butler J."/>
            <person name="Chin C."/>
            <person name="Gnerre S."/>
            <person name="Grabherr M."/>
            <person name="Kleber M."/>
            <person name="Mauceli E."/>
            <person name="MacCallum I."/>
        </authorList>
    </citation>
    <scope>NUCLEOTIDE SEQUENCE [LARGE SCALE GENOMIC DNA]</scope>
    <source>
        <strain evidence="11">Rob3c / Tucson 14021-0248.25</strain>
    </source>
</reference>
<dbReference type="PANTHER" id="PTHR24406">
    <property type="entry name" value="TRANSCRIPTIONAL REPRESSOR CTCFL-RELATED"/>
    <property type="match status" value="1"/>
</dbReference>
<proteinExistence type="predicted"/>
<keyword evidence="3" id="KW-0677">Repeat</keyword>
<evidence type="ECO:0000256" key="4">
    <source>
        <dbReference type="ARBA" id="ARBA00022771"/>
    </source>
</evidence>
<keyword evidence="5" id="KW-0862">Zinc</keyword>
<dbReference type="EMBL" id="CH480837">
    <property type="protein sequence ID" value="EDW49091.1"/>
    <property type="molecule type" value="Genomic_DNA"/>
</dbReference>
<dbReference type="Proteomes" id="UP000001292">
    <property type="component" value="Unassembled WGS sequence"/>
</dbReference>
<evidence type="ECO:0000256" key="1">
    <source>
        <dbReference type="ARBA" id="ARBA00004123"/>
    </source>
</evidence>
<dbReference type="HOGENOM" id="CLU_070175_0_0_1"/>
<evidence type="ECO:0000313" key="11">
    <source>
        <dbReference type="Proteomes" id="UP000001292"/>
    </source>
</evidence>
<dbReference type="AlphaFoldDB" id="B4IGX3"/>
<evidence type="ECO:0000256" key="3">
    <source>
        <dbReference type="ARBA" id="ARBA00022737"/>
    </source>
</evidence>
<dbReference type="PhylomeDB" id="B4IGX3"/>
<evidence type="ECO:0000313" key="10">
    <source>
        <dbReference type="EMBL" id="EDW49091.1"/>
    </source>
</evidence>
<evidence type="ECO:0000256" key="6">
    <source>
        <dbReference type="ARBA" id="ARBA00023242"/>
    </source>
</evidence>
<evidence type="ECO:0000256" key="8">
    <source>
        <dbReference type="SAM" id="MobiDB-lite"/>
    </source>
</evidence>
<dbReference type="GO" id="GO:0008270">
    <property type="term" value="F:zinc ion binding"/>
    <property type="evidence" value="ECO:0007669"/>
    <property type="project" value="UniProtKB-KW"/>
</dbReference>
<evidence type="ECO:0000259" key="9">
    <source>
        <dbReference type="PROSITE" id="PS50157"/>
    </source>
</evidence>
<dbReference type="SMART" id="SM00355">
    <property type="entry name" value="ZnF_C2H2"/>
    <property type="match status" value="4"/>
</dbReference>
<evidence type="ECO:0000256" key="7">
    <source>
        <dbReference type="PROSITE-ProRule" id="PRU00042"/>
    </source>
</evidence>
<comment type="subcellular location">
    <subcellularLocation>
        <location evidence="1">Nucleus</location>
    </subcellularLocation>
</comment>
<dbReference type="OMA" id="CNAMSHS"/>
<keyword evidence="11" id="KW-1185">Reference proteome</keyword>